<name>A0ABY8WVN5_9BACT</name>
<evidence type="ECO:0000313" key="3">
    <source>
        <dbReference type="Proteomes" id="UP001177295"/>
    </source>
</evidence>
<sequence length="103" mass="10841">MTIIEFFTLAAAKIDTSGGSNTTSVAISSDAKDISLTNILMTVYLWAGMIAIVVVVIAGFLFTLSQDDPQRVARAKNALLGGVVGLVVIFVAYAITTIILEAF</sequence>
<proteinExistence type="predicted"/>
<evidence type="ECO:0000313" key="2">
    <source>
        <dbReference type="EMBL" id="WIO45661.1"/>
    </source>
</evidence>
<reference evidence="2 3" key="1">
    <citation type="journal article" date="2023" name="Cell">
        <title>Genetic manipulation of Patescibacteria provides mechanistic insights into microbial dark matter and the epibiotic lifestyle.</title>
        <authorList>
            <person name="Wang Y."/>
            <person name="Gallagher L.A."/>
            <person name="Andrade P.A."/>
            <person name="Liu A."/>
            <person name="Humphreys I.R."/>
            <person name="Turkarslan S."/>
            <person name="Cutler K.J."/>
            <person name="Arrieta-Ortiz M.L."/>
            <person name="Li Y."/>
            <person name="Radey M.C."/>
            <person name="McLean J.S."/>
            <person name="Cong Q."/>
            <person name="Baker D."/>
            <person name="Baliga N.S."/>
            <person name="Peterson S.B."/>
            <person name="Mougous J.D."/>
        </authorList>
    </citation>
    <scope>NUCLEOTIDE SEQUENCE [LARGE SCALE GENOMIC DNA]</scope>
    <source>
        <strain evidence="2 3">ML1</strain>
    </source>
</reference>
<dbReference type="Pfam" id="PF18895">
    <property type="entry name" value="T4SS_pilin"/>
    <property type="match status" value="1"/>
</dbReference>
<organism evidence="2 3">
    <name type="scientific">Candidatus Southlakia epibionticum</name>
    <dbReference type="NCBI Taxonomy" id="3043284"/>
    <lineage>
        <taxon>Bacteria</taxon>
        <taxon>Candidatus Saccharimonadota</taxon>
        <taxon>Candidatus Saccharimonadia</taxon>
        <taxon>Candidatus Saccharimonadales</taxon>
        <taxon>Candidatus Saccharimonadaceae</taxon>
        <taxon>Candidatus Southlakia</taxon>
    </lineage>
</organism>
<feature type="transmembrane region" description="Helical" evidence="1">
    <location>
        <begin position="77"/>
        <end position="100"/>
    </location>
</feature>
<gene>
    <name evidence="2" type="ORF">SEML1_0016</name>
</gene>
<dbReference type="Proteomes" id="UP001177295">
    <property type="component" value="Chromosome"/>
</dbReference>
<keyword evidence="1" id="KW-0812">Transmembrane</keyword>
<dbReference type="RefSeq" id="WP_376754037.1">
    <property type="nucleotide sequence ID" value="NZ_CP124550.1"/>
</dbReference>
<feature type="transmembrane region" description="Helical" evidence="1">
    <location>
        <begin position="43"/>
        <end position="65"/>
    </location>
</feature>
<evidence type="ECO:0000256" key="1">
    <source>
        <dbReference type="SAM" id="Phobius"/>
    </source>
</evidence>
<accession>A0ABY8WVN5</accession>
<keyword evidence="1" id="KW-0472">Membrane</keyword>
<keyword evidence="3" id="KW-1185">Reference proteome</keyword>
<protein>
    <submittedName>
        <fullName evidence="2">Uncharacterized protein</fullName>
    </submittedName>
</protein>
<dbReference type="EMBL" id="CP124550">
    <property type="protein sequence ID" value="WIO45661.1"/>
    <property type="molecule type" value="Genomic_DNA"/>
</dbReference>
<dbReference type="InterPro" id="IPR043993">
    <property type="entry name" value="T4SS_pilin"/>
</dbReference>
<keyword evidence="1" id="KW-1133">Transmembrane helix</keyword>